<dbReference type="CDD" id="cd01948">
    <property type="entry name" value="EAL"/>
    <property type="match status" value="1"/>
</dbReference>
<keyword evidence="2" id="KW-0812">Transmembrane</keyword>
<dbReference type="InterPro" id="IPR031621">
    <property type="entry name" value="HisKA_7TM"/>
</dbReference>
<dbReference type="InterPro" id="IPR000160">
    <property type="entry name" value="GGDEF_dom"/>
</dbReference>
<feature type="transmembrane region" description="Helical" evidence="2">
    <location>
        <begin position="70"/>
        <end position="90"/>
    </location>
</feature>
<feature type="coiled-coil region" evidence="1">
    <location>
        <begin position="355"/>
        <end position="382"/>
    </location>
</feature>
<dbReference type="RefSeq" id="WP_050753709.1">
    <property type="nucleotide sequence ID" value="NZ_JQKC01000037.1"/>
</dbReference>
<dbReference type="InterPro" id="IPR052155">
    <property type="entry name" value="Biofilm_reg_signaling"/>
</dbReference>
<evidence type="ECO:0000256" key="2">
    <source>
        <dbReference type="SAM" id="Phobius"/>
    </source>
</evidence>
<keyword evidence="2" id="KW-0472">Membrane</keyword>
<keyword evidence="6" id="KW-1185">Reference proteome</keyword>
<feature type="transmembrane region" description="Helical" evidence="2">
    <location>
        <begin position="38"/>
        <end position="58"/>
    </location>
</feature>
<dbReference type="InterPro" id="IPR035919">
    <property type="entry name" value="EAL_sf"/>
</dbReference>
<sequence>MIYSSFFSILFFSVCIISLVSGILVVINNHKAPANRCFFAIIISINFWSAGLALANIAPDTVTCEIWRRFSAIGWGTAYSIILHFILIIVGNKTLLKKWWFYLLLYLPAVITVFAYAIPSGINPAPYKLLHTEFGWTNVASINEYSIWDWIFFVYYIGYAITGLVILLLWNRKAVEHSIKMQSRAIFLSFMAALILASLTDLVFGNTLAKLPQMAPIILLIPIVTIYHTIKKYGFIVSKPFGKKASYMRIIISVILYLIFAFLHINIPSNSSLFGSDYFGGATLRGIVTQLQMIISIYLVLKEDTPGYLAAVLLNVGSILNSINFIIHSKTTEPLPGIISNIGVILLVVLIATFKKETASNIEKINNQRKSLEESEKKLFRMAYYDSLTGLYNKDWFVEHLNKSIHAAKRNVSLIGVIFIDLDSFKSVNDTMGHTTGDMLLGLMASRLSSCLREEDTLARFGGDEFLIMVSNIEKPEDLYKICERIMGAFKDSVLVQDMEYFVTASVGVAVYPIDGEDSETLIKNADIAMYLAKNKGKNQCIYCSSDIKNGTVKKMKLTNNLYRALDKNELFLYYQPQIKAETQEIIGFEALLRWNNEEYGIVSPDVFIPMAEQTGLIRPIGLWVFKTACEQLKAFQSIYNKDICMSINLSLEQLKDTGIADKISKILEDTEAGAKNIQIEITESIAFNEDHSVLQHLKDIKNLGVSISIDDFGTGFSSFTRLKTFPIDLIKIDIDFVRGISSGSQKDMAIIRSIIQIAKNLGIDVLAEGVETEEQFKFLRDNQCDIIQGFYFYKPMPASEVESILSFLAFYH</sequence>
<dbReference type="PROSITE" id="PS50883">
    <property type="entry name" value="EAL"/>
    <property type="match status" value="1"/>
</dbReference>
<evidence type="ECO:0000259" key="3">
    <source>
        <dbReference type="PROSITE" id="PS50883"/>
    </source>
</evidence>
<dbReference type="Pfam" id="PF16927">
    <property type="entry name" value="HisKA_7TM"/>
    <property type="match status" value="1"/>
</dbReference>
<dbReference type="Pfam" id="PF00990">
    <property type="entry name" value="GGDEF"/>
    <property type="match status" value="1"/>
</dbReference>
<evidence type="ECO:0000259" key="4">
    <source>
        <dbReference type="PROSITE" id="PS50887"/>
    </source>
</evidence>
<dbReference type="PROSITE" id="PS50887">
    <property type="entry name" value="GGDEF"/>
    <property type="match status" value="1"/>
</dbReference>
<dbReference type="PATRIC" id="fig|398512.5.peg.4651"/>
<dbReference type="PANTHER" id="PTHR44757">
    <property type="entry name" value="DIGUANYLATE CYCLASE DGCP"/>
    <property type="match status" value="1"/>
</dbReference>
<dbReference type="CDD" id="cd01949">
    <property type="entry name" value="GGDEF"/>
    <property type="match status" value="1"/>
</dbReference>
<dbReference type="Proteomes" id="UP000036923">
    <property type="component" value="Unassembled WGS sequence"/>
</dbReference>
<feature type="transmembrane region" description="Helical" evidence="2">
    <location>
        <begin position="6"/>
        <end position="26"/>
    </location>
</feature>
<feature type="domain" description="EAL" evidence="3">
    <location>
        <begin position="555"/>
        <end position="810"/>
    </location>
</feature>
<dbReference type="SMART" id="SM00052">
    <property type="entry name" value="EAL"/>
    <property type="match status" value="1"/>
</dbReference>
<dbReference type="FunFam" id="3.30.70.270:FF:000001">
    <property type="entry name" value="Diguanylate cyclase domain protein"/>
    <property type="match status" value="1"/>
</dbReference>
<dbReference type="InterPro" id="IPR001633">
    <property type="entry name" value="EAL_dom"/>
</dbReference>
<dbReference type="AlphaFoldDB" id="A0A0L6JUR3"/>
<dbReference type="SUPFAM" id="SSF141868">
    <property type="entry name" value="EAL domain-like"/>
    <property type="match status" value="1"/>
</dbReference>
<dbReference type="InterPro" id="IPR043128">
    <property type="entry name" value="Rev_trsase/Diguanyl_cyclase"/>
</dbReference>
<feature type="transmembrane region" description="Helical" evidence="2">
    <location>
        <begin position="150"/>
        <end position="170"/>
    </location>
</feature>
<evidence type="ECO:0000313" key="6">
    <source>
        <dbReference type="Proteomes" id="UP000036923"/>
    </source>
</evidence>
<dbReference type="eggNOG" id="COG5001">
    <property type="taxonomic scope" value="Bacteria"/>
</dbReference>
<gene>
    <name evidence="5" type="ORF">Bccel_4441</name>
</gene>
<keyword evidence="1" id="KW-0175">Coiled coil</keyword>
<feature type="transmembrane region" description="Helical" evidence="2">
    <location>
        <begin position="211"/>
        <end position="230"/>
    </location>
</feature>
<feature type="transmembrane region" description="Helical" evidence="2">
    <location>
        <begin position="185"/>
        <end position="205"/>
    </location>
</feature>
<proteinExistence type="predicted"/>
<dbReference type="Pfam" id="PF00563">
    <property type="entry name" value="EAL"/>
    <property type="match status" value="1"/>
</dbReference>
<dbReference type="SMART" id="SM00267">
    <property type="entry name" value="GGDEF"/>
    <property type="match status" value="1"/>
</dbReference>
<dbReference type="OrthoDB" id="9762141at2"/>
<comment type="caution">
    <text evidence="5">The sequence shown here is derived from an EMBL/GenBank/DDBJ whole genome shotgun (WGS) entry which is preliminary data.</text>
</comment>
<dbReference type="SUPFAM" id="SSF55073">
    <property type="entry name" value="Nucleotide cyclase"/>
    <property type="match status" value="1"/>
</dbReference>
<feature type="transmembrane region" description="Helical" evidence="2">
    <location>
        <begin position="334"/>
        <end position="354"/>
    </location>
</feature>
<feature type="domain" description="GGDEF" evidence="4">
    <location>
        <begin position="413"/>
        <end position="546"/>
    </location>
</feature>
<accession>A0A0L6JUR3</accession>
<dbReference type="EMBL" id="LGTC01000001">
    <property type="protein sequence ID" value="KNY29167.1"/>
    <property type="molecule type" value="Genomic_DNA"/>
</dbReference>
<dbReference type="Gene3D" id="3.30.70.270">
    <property type="match status" value="1"/>
</dbReference>
<dbReference type="NCBIfam" id="TIGR00254">
    <property type="entry name" value="GGDEF"/>
    <property type="match status" value="1"/>
</dbReference>
<feature type="transmembrane region" description="Helical" evidence="2">
    <location>
        <begin position="250"/>
        <end position="267"/>
    </location>
</feature>
<dbReference type="STRING" id="398512.Bccel_4441"/>
<evidence type="ECO:0000313" key="5">
    <source>
        <dbReference type="EMBL" id="KNY29167.1"/>
    </source>
</evidence>
<dbReference type="InterPro" id="IPR029787">
    <property type="entry name" value="Nucleotide_cyclase"/>
</dbReference>
<feature type="transmembrane region" description="Helical" evidence="2">
    <location>
        <begin position="279"/>
        <end position="301"/>
    </location>
</feature>
<dbReference type="PANTHER" id="PTHR44757:SF2">
    <property type="entry name" value="BIOFILM ARCHITECTURE MAINTENANCE PROTEIN MBAA"/>
    <property type="match status" value="1"/>
</dbReference>
<feature type="transmembrane region" description="Helical" evidence="2">
    <location>
        <begin position="99"/>
        <end position="118"/>
    </location>
</feature>
<organism evidence="5 6">
    <name type="scientific">Pseudobacteroides cellulosolvens ATCC 35603 = DSM 2933</name>
    <dbReference type="NCBI Taxonomy" id="398512"/>
    <lineage>
        <taxon>Bacteria</taxon>
        <taxon>Bacillati</taxon>
        <taxon>Bacillota</taxon>
        <taxon>Clostridia</taxon>
        <taxon>Eubacteriales</taxon>
        <taxon>Oscillospiraceae</taxon>
        <taxon>Pseudobacteroides</taxon>
    </lineage>
</organism>
<name>A0A0L6JUR3_9FIRM</name>
<dbReference type="Gene3D" id="3.20.20.450">
    <property type="entry name" value="EAL domain"/>
    <property type="match status" value="1"/>
</dbReference>
<reference evidence="6" key="1">
    <citation type="submission" date="2015-07" db="EMBL/GenBank/DDBJ databases">
        <title>Near-Complete Genome Sequence of the Cellulolytic Bacterium Bacteroides (Pseudobacteroides) cellulosolvens ATCC 35603.</title>
        <authorList>
            <person name="Dassa B."/>
            <person name="Utturkar S.M."/>
            <person name="Klingeman D.M."/>
            <person name="Hurt R.A."/>
            <person name="Keller M."/>
            <person name="Xu J."/>
            <person name="Reddy Y.H.K."/>
            <person name="Borovok I."/>
            <person name="Grinberg I.R."/>
            <person name="Lamed R."/>
            <person name="Zhivin O."/>
            <person name="Bayer E.A."/>
            <person name="Brown S.D."/>
        </authorList>
    </citation>
    <scope>NUCLEOTIDE SEQUENCE [LARGE SCALE GENOMIC DNA]</scope>
    <source>
        <strain evidence="6">DSM 2933</strain>
    </source>
</reference>
<protein>
    <submittedName>
        <fullName evidence="5">Diguanylate cyclase/phosphodiesterase</fullName>
    </submittedName>
</protein>
<keyword evidence="2" id="KW-1133">Transmembrane helix</keyword>
<feature type="transmembrane region" description="Helical" evidence="2">
    <location>
        <begin position="308"/>
        <end position="328"/>
    </location>
</feature>
<evidence type="ECO:0000256" key="1">
    <source>
        <dbReference type="SAM" id="Coils"/>
    </source>
</evidence>